<dbReference type="Proteomes" id="UP001215280">
    <property type="component" value="Unassembled WGS sequence"/>
</dbReference>
<protein>
    <submittedName>
        <fullName evidence="1">Uncharacterized protein</fullName>
    </submittedName>
</protein>
<keyword evidence="2" id="KW-1185">Reference proteome</keyword>
<gene>
    <name evidence="1" type="ORF">DFH07DRAFT_941933</name>
</gene>
<organism evidence="1 2">
    <name type="scientific">Mycena maculata</name>
    <dbReference type="NCBI Taxonomy" id="230809"/>
    <lineage>
        <taxon>Eukaryota</taxon>
        <taxon>Fungi</taxon>
        <taxon>Dikarya</taxon>
        <taxon>Basidiomycota</taxon>
        <taxon>Agaricomycotina</taxon>
        <taxon>Agaricomycetes</taxon>
        <taxon>Agaricomycetidae</taxon>
        <taxon>Agaricales</taxon>
        <taxon>Marasmiineae</taxon>
        <taxon>Mycenaceae</taxon>
        <taxon>Mycena</taxon>
    </lineage>
</organism>
<evidence type="ECO:0000313" key="1">
    <source>
        <dbReference type="EMBL" id="KAJ7750047.1"/>
    </source>
</evidence>
<accession>A0AAD7IW98</accession>
<comment type="caution">
    <text evidence="1">The sequence shown here is derived from an EMBL/GenBank/DDBJ whole genome shotgun (WGS) entry which is preliminary data.</text>
</comment>
<sequence length="224" mass="25211">MTARHYFLLAEPRHPIALGCTRAAFLGENVIWAVMKRLPSAIAEANQVRINNELRARRLCKSSQLSGLTLYEIATTAIAWYSLPRRILQQYSLLLATARITSREHSKNCFEPTMIDLLARYRVPLILTEGWRQLIGKCERRKEEGRKALPTYVGTAGCPDMSQPLADYHVPPACRIVPPVDQSPVLIHRHGWIESYGVMQSYGSSLPKPVENLPKIHGVMTVLG</sequence>
<dbReference type="EMBL" id="JARJLG010000083">
    <property type="protein sequence ID" value="KAJ7750047.1"/>
    <property type="molecule type" value="Genomic_DNA"/>
</dbReference>
<evidence type="ECO:0000313" key="2">
    <source>
        <dbReference type="Proteomes" id="UP001215280"/>
    </source>
</evidence>
<name>A0AAD7IW98_9AGAR</name>
<proteinExistence type="predicted"/>
<dbReference type="AlphaFoldDB" id="A0AAD7IW98"/>
<reference evidence="1" key="1">
    <citation type="submission" date="2023-03" db="EMBL/GenBank/DDBJ databases">
        <title>Massive genome expansion in bonnet fungi (Mycena s.s.) driven by repeated elements and novel gene families across ecological guilds.</title>
        <authorList>
            <consortium name="Lawrence Berkeley National Laboratory"/>
            <person name="Harder C.B."/>
            <person name="Miyauchi S."/>
            <person name="Viragh M."/>
            <person name="Kuo A."/>
            <person name="Thoen E."/>
            <person name="Andreopoulos B."/>
            <person name="Lu D."/>
            <person name="Skrede I."/>
            <person name="Drula E."/>
            <person name="Henrissat B."/>
            <person name="Morin E."/>
            <person name="Kohler A."/>
            <person name="Barry K."/>
            <person name="LaButti K."/>
            <person name="Morin E."/>
            <person name="Salamov A."/>
            <person name="Lipzen A."/>
            <person name="Mereny Z."/>
            <person name="Hegedus B."/>
            <person name="Baldrian P."/>
            <person name="Stursova M."/>
            <person name="Weitz H."/>
            <person name="Taylor A."/>
            <person name="Grigoriev I.V."/>
            <person name="Nagy L.G."/>
            <person name="Martin F."/>
            <person name="Kauserud H."/>
        </authorList>
    </citation>
    <scope>NUCLEOTIDE SEQUENCE</scope>
    <source>
        <strain evidence="1">CBHHK188m</strain>
    </source>
</reference>